<dbReference type="Pfam" id="PF26059">
    <property type="entry name" value="DUF8020"/>
    <property type="match status" value="1"/>
</dbReference>
<keyword evidence="5" id="KW-1185">Reference proteome</keyword>
<keyword evidence="1" id="KW-0812">Transmembrane</keyword>
<reference evidence="4" key="1">
    <citation type="submission" date="2022-06" db="EMBL/GenBank/DDBJ databases">
        <title>Novel species in genus nocardia.</title>
        <authorList>
            <person name="Li F."/>
        </authorList>
    </citation>
    <scope>NUCLEOTIDE SEQUENCE</scope>
    <source>
        <strain evidence="4">CDC141</strain>
    </source>
</reference>
<feature type="transmembrane region" description="Helical" evidence="1">
    <location>
        <begin position="138"/>
        <end position="171"/>
    </location>
</feature>
<feature type="signal peptide" evidence="2">
    <location>
        <begin position="1"/>
        <end position="21"/>
    </location>
</feature>
<evidence type="ECO:0000256" key="2">
    <source>
        <dbReference type="SAM" id="SignalP"/>
    </source>
</evidence>
<accession>A0A9X2EBX4</accession>
<protein>
    <recommendedName>
        <fullName evidence="3">DUF8020 domain-containing protein</fullName>
    </recommendedName>
</protein>
<comment type="caution">
    <text evidence="4">The sequence shown here is derived from an EMBL/GenBank/DDBJ whole genome shotgun (WGS) entry which is preliminary data.</text>
</comment>
<feature type="chain" id="PRO_5040770911" description="DUF8020 domain-containing protein" evidence="2">
    <location>
        <begin position="22"/>
        <end position="176"/>
    </location>
</feature>
<evidence type="ECO:0000259" key="3">
    <source>
        <dbReference type="Pfam" id="PF26059"/>
    </source>
</evidence>
<dbReference type="Proteomes" id="UP001139157">
    <property type="component" value="Unassembled WGS sequence"/>
</dbReference>
<dbReference type="RefSeq" id="WP_251913693.1">
    <property type="nucleotide sequence ID" value="NZ_JAMRXG010000007.1"/>
</dbReference>
<evidence type="ECO:0000313" key="4">
    <source>
        <dbReference type="EMBL" id="MCM6775441.1"/>
    </source>
</evidence>
<organism evidence="4 5">
    <name type="scientific">Nocardia pulmonis</name>
    <dbReference type="NCBI Taxonomy" id="2951408"/>
    <lineage>
        <taxon>Bacteria</taxon>
        <taxon>Bacillati</taxon>
        <taxon>Actinomycetota</taxon>
        <taxon>Actinomycetes</taxon>
        <taxon>Mycobacteriales</taxon>
        <taxon>Nocardiaceae</taxon>
        <taxon>Nocardia</taxon>
    </lineage>
</organism>
<feature type="domain" description="DUF8020" evidence="3">
    <location>
        <begin position="42"/>
        <end position="115"/>
    </location>
</feature>
<keyword evidence="1" id="KW-0472">Membrane</keyword>
<dbReference type="AlphaFoldDB" id="A0A9X2EBX4"/>
<proteinExistence type="predicted"/>
<keyword evidence="1" id="KW-1133">Transmembrane helix</keyword>
<name>A0A9X2EBX4_9NOCA</name>
<evidence type="ECO:0000313" key="5">
    <source>
        <dbReference type="Proteomes" id="UP001139157"/>
    </source>
</evidence>
<dbReference type="EMBL" id="JAMRXG010000007">
    <property type="protein sequence ID" value="MCM6775441.1"/>
    <property type="molecule type" value="Genomic_DNA"/>
</dbReference>
<keyword evidence="2" id="KW-0732">Signal</keyword>
<gene>
    <name evidence="4" type="ORF">NDR86_18370</name>
</gene>
<sequence>MRIAKVAAAAVLSTTALGVAAATAHGEANIATVPVVSSVDQGVEYTAAVAADRSSATVTLASGKFVTTPAGVSVQAPDGSVVATVPTSIQTVAGQQVQVAPQIDAAATTLTLHPVGAAVPEPGAAQFIGDAGTTVAGVLIGCAIGALIGLIFLVVGLIPGCVIGGIIGGIVGANQP</sequence>
<evidence type="ECO:0000256" key="1">
    <source>
        <dbReference type="SAM" id="Phobius"/>
    </source>
</evidence>
<dbReference type="InterPro" id="IPR058333">
    <property type="entry name" value="DUF8020"/>
</dbReference>